<proteinExistence type="predicted"/>
<name>A0A2H3J9J8_WOLCO</name>
<dbReference type="EMBL" id="KB467831">
    <property type="protein sequence ID" value="PCH33334.1"/>
    <property type="molecule type" value="Genomic_DNA"/>
</dbReference>
<feature type="region of interest" description="Disordered" evidence="1">
    <location>
        <begin position="39"/>
        <end position="64"/>
    </location>
</feature>
<reference evidence="2 3" key="1">
    <citation type="journal article" date="2012" name="Science">
        <title>The Paleozoic origin of enzymatic lignin decomposition reconstructed from 31 fungal genomes.</title>
        <authorList>
            <person name="Floudas D."/>
            <person name="Binder M."/>
            <person name="Riley R."/>
            <person name="Barry K."/>
            <person name="Blanchette R.A."/>
            <person name="Henrissat B."/>
            <person name="Martinez A.T."/>
            <person name="Otillar R."/>
            <person name="Spatafora J.W."/>
            <person name="Yadav J.S."/>
            <person name="Aerts A."/>
            <person name="Benoit I."/>
            <person name="Boyd A."/>
            <person name="Carlson A."/>
            <person name="Copeland A."/>
            <person name="Coutinho P.M."/>
            <person name="de Vries R.P."/>
            <person name="Ferreira P."/>
            <person name="Findley K."/>
            <person name="Foster B."/>
            <person name="Gaskell J."/>
            <person name="Glotzer D."/>
            <person name="Gorecki P."/>
            <person name="Heitman J."/>
            <person name="Hesse C."/>
            <person name="Hori C."/>
            <person name="Igarashi K."/>
            <person name="Jurgens J.A."/>
            <person name="Kallen N."/>
            <person name="Kersten P."/>
            <person name="Kohler A."/>
            <person name="Kuees U."/>
            <person name="Kumar T.K.A."/>
            <person name="Kuo A."/>
            <person name="LaButti K."/>
            <person name="Larrondo L.F."/>
            <person name="Lindquist E."/>
            <person name="Ling A."/>
            <person name="Lombard V."/>
            <person name="Lucas S."/>
            <person name="Lundell T."/>
            <person name="Martin R."/>
            <person name="McLaughlin D.J."/>
            <person name="Morgenstern I."/>
            <person name="Morin E."/>
            <person name="Murat C."/>
            <person name="Nagy L.G."/>
            <person name="Nolan M."/>
            <person name="Ohm R.A."/>
            <person name="Patyshakuliyeva A."/>
            <person name="Rokas A."/>
            <person name="Ruiz-Duenas F.J."/>
            <person name="Sabat G."/>
            <person name="Salamov A."/>
            <person name="Samejima M."/>
            <person name="Schmutz J."/>
            <person name="Slot J.C."/>
            <person name="St John F."/>
            <person name="Stenlid J."/>
            <person name="Sun H."/>
            <person name="Sun S."/>
            <person name="Syed K."/>
            <person name="Tsang A."/>
            <person name="Wiebenga A."/>
            <person name="Young D."/>
            <person name="Pisabarro A."/>
            <person name="Eastwood D.C."/>
            <person name="Martin F."/>
            <person name="Cullen D."/>
            <person name="Grigoriev I.V."/>
            <person name="Hibbett D.S."/>
        </authorList>
    </citation>
    <scope>NUCLEOTIDE SEQUENCE [LARGE SCALE GENOMIC DNA]</scope>
    <source>
        <strain evidence="2 3">MD-104</strain>
    </source>
</reference>
<gene>
    <name evidence="2" type="ORF">WOLCODRAFT_147430</name>
</gene>
<dbReference type="Proteomes" id="UP000218811">
    <property type="component" value="Unassembled WGS sequence"/>
</dbReference>
<protein>
    <submittedName>
        <fullName evidence="2">Uncharacterized protein</fullName>
    </submittedName>
</protein>
<feature type="compositionally biased region" description="Pro residues" evidence="1">
    <location>
        <begin position="1"/>
        <end position="17"/>
    </location>
</feature>
<keyword evidence="3" id="KW-1185">Reference proteome</keyword>
<dbReference type="AlphaFoldDB" id="A0A2H3J9J8"/>
<accession>A0A2H3J9J8</accession>
<evidence type="ECO:0000313" key="2">
    <source>
        <dbReference type="EMBL" id="PCH33334.1"/>
    </source>
</evidence>
<organism evidence="2 3">
    <name type="scientific">Wolfiporia cocos (strain MD-104)</name>
    <name type="common">Brown rot fungus</name>
    <dbReference type="NCBI Taxonomy" id="742152"/>
    <lineage>
        <taxon>Eukaryota</taxon>
        <taxon>Fungi</taxon>
        <taxon>Dikarya</taxon>
        <taxon>Basidiomycota</taxon>
        <taxon>Agaricomycotina</taxon>
        <taxon>Agaricomycetes</taxon>
        <taxon>Polyporales</taxon>
        <taxon>Phaeolaceae</taxon>
        <taxon>Wolfiporia</taxon>
    </lineage>
</organism>
<feature type="region of interest" description="Disordered" evidence="1">
    <location>
        <begin position="1"/>
        <end position="23"/>
    </location>
</feature>
<evidence type="ECO:0000313" key="3">
    <source>
        <dbReference type="Proteomes" id="UP000218811"/>
    </source>
</evidence>
<sequence>MDAPRPPCLSTGPPPPTWCHQDPTNPAVLIVTTPTFAPRPPSAAAATTSAAATASDVMRQSPPAPSAFLHRMRWQSLHAAAIIAPTTHVCSPPARCDPQPAATAAAAVCLHVPPLLLDQNCASY</sequence>
<feature type="compositionally biased region" description="Low complexity" evidence="1">
    <location>
        <begin position="39"/>
        <end position="55"/>
    </location>
</feature>
<evidence type="ECO:0000256" key="1">
    <source>
        <dbReference type="SAM" id="MobiDB-lite"/>
    </source>
</evidence>